<evidence type="ECO:0000256" key="1">
    <source>
        <dbReference type="SAM" id="Coils"/>
    </source>
</evidence>
<dbReference type="InterPro" id="IPR001932">
    <property type="entry name" value="PPM-type_phosphatase-like_dom"/>
</dbReference>
<dbReference type="PANTHER" id="PTHR13832:SF301">
    <property type="entry name" value="PROTEIN PHOSPHATASE 2C 29"/>
    <property type="match status" value="1"/>
</dbReference>
<dbReference type="PANTHER" id="PTHR13832">
    <property type="entry name" value="PROTEIN PHOSPHATASE 2C"/>
    <property type="match status" value="1"/>
</dbReference>
<evidence type="ECO:0000313" key="4">
    <source>
        <dbReference type="EMBL" id="CAK9228271.1"/>
    </source>
</evidence>
<keyword evidence="1" id="KW-0175">Coiled coil</keyword>
<keyword evidence="5" id="KW-1185">Reference proteome</keyword>
<feature type="region of interest" description="Disordered" evidence="2">
    <location>
        <begin position="691"/>
        <end position="710"/>
    </location>
</feature>
<feature type="domain" description="PPM-type phosphatase" evidence="3">
    <location>
        <begin position="308"/>
        <end position="941"/>
    </location>
</feature>
<proteinExistence type="predicted"/>
<dbReference type="SMART" id="SM00332">
    <property type="entry name" value="PP2Cc"/>
    <property type="match status" value="1"/>
</dbReference>
<protein>
    <recommendedName>
        <fullName evidence="3">PPM-type phosphatase domain-containing protein</fullName>
    </recommendedName>
</protein>
<sequence length="957" mass="106449">MGNKVSRVVAGCFVRKRKEPKGGPVLMLSKILDGGLGHSFYYARPVIGSPPIHQELDSIVLASSKLSFNNADAARAAAVDSVSTIVGAGHLHQTNSEMGSQMGGCWEKSRSQLSETSFKAISGASVSANITTPRTLISQPKFNSFSNILFDQAAAFESTSSFSALPLQPVPCTARGGGLSELSPIPGAVDNDCFCPNPLERGFLSGPLEMISMSGPLELVDKTNFSAPLEARPHKPTRFRANFARTVSLKSVRKAMIKTISKTRRSIVLPVMRFVMKNEEEEGVQELVGLKSSHVDLPLDLGTCCTVSSELEDTREWNKCQWAQAKAGEDRVHVVVSEEHGLLFVGIYDGFNGPDAPDFLMSNLYPAIYRELKKSVWDQNDEFNSKAKESEKIGLVDGQAGGKMDTPFFKLANATASKVRLVNDPHGEFSDQVMSNEISQENEDCREDRSVYSCNCQSTIDEHAPHTTLVTVKHNPDPTSLMPENIVAQESLISSKNVDGERIAQPLEPQEETRLAVEEGGFCKVRLYSEQTNEEVDSNGWMHLKTSQQKANVTGKKNVKAMPVMGRKTRQNWHRKQHWRFLQSSRYAVEQQSHEVEEQLHEKLQLEQEARDCERGGAINHDSVLKALACALNETETAYLEMAHSVLHENPELMVMGSCVLVMLMKDEDVYIMNVGDSRAILACKRSNQGSFSRTSKASTTDSGMTSLDNSQKTCHELDEFSTVSGDRDVSMKLELEKIIEETTIELEAFETVNDIVSCVLLSPATSSSSLNALQLSKDHTTSNDQEVQRLRAEHPNDHDIISNDRVKGRLNVTRAFGVGFLKQPQWNNALLEMFRCEFVGSDPYVTCEPFLHHHKLGPQDQFLILSSDGLYQYLSNEEAVAHVEWFLEKFPDGDPAQNLIEELLFRAAKKNGMNFHELLDVPHGDRRKYHDDICVMVISLEGRIWRSSCFTTHLAN</sequence>
<dbReference type="EMBL" id="OZ019898">
    <property type="protein sequence ID" value="CAK9228271.1"/>
    <property type="molecule type" value="Genomic_DNA"/>
</dbReference>
<gene>
    <name evidence="4" type="ORF">CSSPTR1EN2_LOCUS18911</name>
</gene>
<dbReference type="SUPFAM" id="SSF81606">
    <property type="entry name" value="PP2C-like"/>
    <property type="match status" value="1"/>
</dbReference>
<dbReference type="Pfam" id="PF00481">
    <property type="entry name" value="PP2C"/>
    <property type="match status" value="2"/>
</dbReference>
<dbReference type="InterPro" id="IPR015655">
    <property type="entry name" value="PP2C"/>
</dbReference>
<evidence type="ECO:0000313" key="5">
    <source>
        <dbReference type="Proteomes" id="UP001497512"/>
    </source>
</evidence>
<dbReference type="InterPro" id="IPR036457">
    <property type="entry name" value="PPM-type-like_dom_sf"/>
</dbReference>
<accession>A0ABP0UQX6</accession>
<evidence type="ECO:0000256" key="2">
    <source>
        <dbReference type="SAM" id="MobiDB-lite"/>
    </source>
</evidence>
<dbReference type="Proteomes" id="UP001497512">
    <property type="component" value="Chromosome 6"/>
</dbReference>
<organism evidence="4 5">
    <name type="scientific">Sphagnum troendelagicum</name>
    <dbReference type="NCBI Taxonomy" id="128251"/>
    <lineage>
        <taxon>Eukaryota</taxon>
        <taxon>Viridiplantae</taxon>
        <taxon>Streptophyta</taxon>
        <taxon>Embryophyta</taxon>
        <taxon>Bryophyta</taxon>
        <taxon>Sphagnophytina</taxon>
        <taxon>Sphagnopsida</taxon>
        <taxon>Sphagnales</taxon>
        <taxon>Sphagnaceae</taxon>
        <taxon>Sphagnum</taxon>
    </lineage>
</organism>
<dbReference type="Gene3D" id="3.60.40.10">
    <property type="entry name" value="PPM-type phosphatase domain"/>
    <property type="match status" value="2"/>
</dbReference>
<evidence type="ECO:0000259" key="3">
    <source>
        <dbReference type="PROSITE" id="PS51746"/>
    </source>
</evidence>
<name>A0ABP0UQX6_9BRYO</name>
<feature type="coiled-coil region" evidence="1">
    <location>
        <begin position="589"/>
        <end position="616"/>
    </location>
</feature>
<dbReference type="PROSITE" id="PS51746">
    <property type="entry name" value="PPM_2"/>
    <property type="match status" value="1"/>
</dbReference>
<reference evidence="4" key="1">
    <citation type="submission" date="2024-02" db="EMBL/GenBank/DDBJ databases">
        <authorList>
            <consortium name="ELIXIR-Norway"/>
            <consortium name="Elixir Norway"/>
        </authorList>
    </citation>
    <scope>NUCLEOTIDE SEQUENCE</scope>
</reference>
<dbReference type="CDD" id="cd00143">
    <property type="entry name" value="PP2Cc"/>
    <property type="match status" value="1"/>
</dbReference>